<reference evidence="1" key="2">
    <citation type="journal article" date="2015" name="Data Brief">
        <title>Shoot transcriptome of the giant reed, Arundo donax.</title>
        <authorList>
            <person name="Barrero R.A."/>
            <person name="Guerrero F.D."/>
            <person name="Moolhuijzen P."/>
            <person name="Goolsby J.A."/>
            <person name="Tidwell J."/>
            <person name="Bellgard S.E."/>
            <person name="Bellgard M.I."/>
        </authorList>
    </citation>
    <scope>NUCLEOTIDE SEQUENCE</scope>
    <source>
        <tissue evidence="1">Shoot tissue taken approximately 20 cm above the soil surface</tissue>
    </source>
</reference>
<accession>A0A0A8XXJ1</accession>
<organism evidence="1">
    <name type="scientific">Arundo donax</name>
    <name type="common">Giant reed</name>
    <name type="synonym">Donax arundinaceus</name>
    <dbReference type="NCBI Taxonomy" id="35708"/>
    <lineage>
        <taxon>Eukaryota</taxon>
        <taxon>Viridiplantae</taxon>
        <taxon>Streptophyta</taxon>
        <taxon>Embryophyta</taxon>
        <taxon>Tracheophyta</taxon>
        <taxon>Spermatophyta</taxon>
        <taxon>Magnoliopsida</taxon>
        <taxon>Liliopsida</taxon>
        <taxon>Poales</taxon>
        <taxon>Poaceae</taxon>
        <taxon>PACMAD clade</taxon>
        <taxon>Arundinoideae</taxon>
        <taxon>Arundineae</taxon>
        <taxon>Arundo</taxon>
    </lineage>
</organism>
<evidence type="ECO:0000313" key="1">
    <source>
        <dbReference type="EMBL" id="JAD16432.1"/>
    </source>
</evidence>
<name>A0A0A8XXJ1_ARUDO</name>
<proteinExistence type="predicted"/>
<sequence>MSIFIRKMVSPRDNSDIGGTNGHVPSELVWIRSHRDGFTRNWERGRAAEVGTDESWGTMDGGRC</sequence>
<reference evidence="1" key="1">
    <citation type="submission" date="2014-09" db="EMBL/GenBank/DDBJ databases">
        <authorList>
            <person name="Magalhaes I.L.F."/>
            <person name="Oliveira U."/>
            <person name="Santos F.R."/>
            <person name="Vidigal T.H.D.A."/>
            <person name="Brescovit A.D."/>
            <person name="Santos A.J."/>
        </authorList>
    </citation>
    <scope>NUCLEOTIDE SEQUENCE</scope>
    <source>
        <tissue evidence="1">Shoot tissue taken approximately 20 cm above the soil surface</tissue>
    </source>
</reference>
<protein>
    <submittedName>
        <fullName evidence="1">Uncharacterized protein</fullName>
    </submittedName>
</protein>
<dbReference type="EMBL" id="GBRH01281463">
    <property type="protein sequence ID" value="JAD16432.1"/>
    <property type="molecule type" value="Transcribed_RNA"/>
</dbReference>
<dbReference type="AlphaFoldDB" id="A0A0A8XXJ1"/>